<dbReference type="PROSITE" id="PS50943">
    <property type="entry name" value="HTH_CROC1"/>
    <property type="match status" value="1"/>
</dbReference>
<dbReference type="Pfam" id="PF01381">
    <property type="entry name" value="HTH_3"/>
    <property type="match status" value="1"/>
</dbReference>
<dbReference type="Gene3D" id="1.10.260.40">
    <property type="entry name" value="lambda repressor-like DNA-binding domains"/>
    <property type="match status" value="1"/>
</dbReference>
<evidence type="ECO:0000259" key="2">
    <source>
        <dbReference type="PROSITE" id="PS50943"/>
    </source>
</evidence>
<feature type="domain" description="HTH cro/C1-type" evidence="2">
    <location>
        <begin position="20"/>
        <end position="74"/>
    </location>
</feature>
<dbReference type="SUPFAM" id="SSF47413">
    <property type="entry name" value="lambda repressor-like DNA-binding domains"/>
    <property type="match status" value="1"/>
</dbReference>
<dbReference type="InterPro" id="IPR011051">
    <property type="entry name" value="RmlC_Cupin_sf"/>
</dbReference>
<dbReference type="GO" id="GO:0005829">
    <property type="term" value="C:cytosol"/>
    <property type="evidence" value="ECO:0007669"/>
    <property type="project" value="TreeGrafter"/>
</dbReference>
<dbReference type="InterPro" id="IPR050807">
    <property type="entry name" value="TransReg_Diox_bact_type"/>
</dbReference>
<dbReference type="InterPro" id="IPR010982">
    <property type="entry name" value="Lambda_DNA-bd_dom_sf"/>
</dbReference>
<proteinExistence type="predicted"/>
<dbReference type="InterPro" id="IPR014710">
    <property type="entry name" value="RmlC-like_jellyroll"/>
</dbReference>
<accession>A0A0B1R436</accession>
<sequence length="193" mass="21436">MLDELSSKEDDINARIGQNIKIEREKRGWSLTDLAEQSGVSRAMIHKIERGESSPTATSLARLAGSFTMSMSQLIALTEVQPGTLLRHAQQPVWQDPETGYIRRHVSPGDIPLDVVSVELPPHTDVPMPAISYLSRRQLIWVLEGTLRFQEGDNLFEMQPGDCLELGDPADCVFSNATDIMCRYAVMVLKTAA</sequence>
<dbReference type="SMART" id="SM00530">
    <property type="entry name" value="HTH_XRE"/>
    <property type="match status" value="1"/>
</dbReference>
<dbReference type="EMBL" id="JTJJ01000051">
    <property type="protein sequence ID" value="KHJ67389.1"/>
    <property type="molecule type" value="Genomic_DNA"/>
</dbReference>
<dbReference type="GO" id="GO:0003677">
    <property type="term" value="F:DNA binding"/>
    <property type="evidence" value="ECO:0007669"/>
    <property type="project" value="UniProtKB-KW"/>
</dbReference>
<dbReference type="Gene3D" id="2.60.120.10">
    <property type="entry name" value="Jelly Rolls"/>
    <property type="match status" value="1"/>
</dbReference>
<dbReference type="PANTHER" id="PTHR46797:SF10">
    <property type="entry name" value="BLR1115 PROTEIN"/>
    <property type="match status" value="1"/>
</dbReference>
<protein>
    <submittedName>
        <fullName evidence="3">LacI family transcriptional regulator</fullName>
    </submittedName>
</protein>
<dbReference type="GO" id="GO:0003700">
    <property type="term" value="F:DNA-binding transcription factor activity"/>
    <property type="evidence" value="ECO:0007669"/>
    <property type="project" value="TreeGrafter"/>
</dbReference>
<evidence type="ECO:0000313" key="4">
    <source>
        <dbReference type="Proteomes" id="UP000030853"/>
    </source>
</evidence>
<dbReference type="SUPFAM" id="SSF51182">
    <property type="entry name" value="RmlC-like cupins"/>
    <property type="match status" value="1"/>
</dbReference>
<dbReference type="InterPro" id="IPR001387">
    <property type="entry name" value="Cro/C1-type_HTH"/>
</dbReference>
<evidence type="ECO:0000313" key="3">
    <source>
        <dbReference type="EMBL" id="KHJ67389.1"/>
    </source>
</evidence>
<dbReference type="CDD" id="cd02209">
    <property type="entry name" value="cupin_XRE_C"/>
    <property type="match status" value="1"/>
</dbReference>
<dbReference type="CDD" id="cd00093">
    <property type="entry name" value="HTH_XRE"/>
    <property type="match status" value="1"/>
</dbReference>
<dbReference type="PANTHER" id="PTHR46797">
    <property type="entry name" value="HTH-TYPE TRANSCRIPTIONAL REGULATOR"/>
    <property type="match status" value="1"/>
</dbReference>
<comment type="caution">
    <text evidence="3">The sequence shown here is derived from an EMBL/GenBank/DDBJ whole genome shotgun (WGS) entry which is preliminary data.</text>
</comment>
<dbReference type="RefSeq" id="WP_039332316.1">
    <property type="nucleotide sequence ID" value="NZ_JTJJ01000051.1"/>
</dbReference>
<reference evidence="3 4" key="1">
    <citation type="submission" date="2014-11" db="EMBL/GenBank/DDBJ databases">
        <title>Genome sequencing of Pantoea rodasii ND03.</title>
        <authorList>
            <person name="Muhamad Yunos N.Y."/>
            <person name="Chan K.-G."/>
        </authorList>
    </citation>
    <scope>NUCLEOTIDE SEQUENCE [LARGE SCALE GENOMIC DNA]</scope>
    <source>
        <strain evidence="3 4">ND03</strain>
    </source>
</reference>
<name>A0A0B1R436_9GAMM</name>
<evidence type="ECO:0000256" key="1">
    <source>
        <dbReference type="ARBA" id="ARBA00023125"/>
    </source>
</evidence>
<dbReference type="Proteomes" id="UP000030853">
    <property type="component" value="Unassembled WGS sequence"/>
</dbReference>
<dbReference type="AlphaFoldDB" id="A0A0B1R436"/>
<gene>
    <name evidence="3" type="ORF">QU24_14435</name>
</gene>
<organism evidence="3 4">
    <name type="scientific">Pantoea rodasii</name>
    <dbReference type="NCBI Taxonomy" id="1076549"/>
    <lineage>
        <taxon>Bacteria</taxon>
        <taxon>Pseudomonadati</taxon>
        <taxon>Pseudomonadota</taxon>
        <taxon>Gammaproteobacteria</taxon>
        <taxon>Enterobacterales</taxon>
        <taxon>Erwiniaceae</taxon>
        <taxon>Pantoea</taxon>
    </lineage>
</organism>
<keyword evidence="1" id="KW-0238">DNA-binding</keyword>